<name>A0A2T9ZL39_9FUNG</name>
<organism evidence="1 2">
    <name type="scientific">Smittium megazygosporum</name>
    <dbReference type="NCBI Taxonomy" id="133381"/>
    <lineage>
        <taxon>Eukaryota</taxon>
        <taxon>Fungi</taxon>
        <taxon>Fungi incertae sedis</taxon>
        <taxon>Zoopagomycota</taxon>
        <taxon>Kickxellomycotina</taxon>
        <taxon>Harpellomycetes</taxon>
        <taxon>Harpellales</taxon>
        <taxon>Legeriomycetaceae</taxon>
        <taxon>Smittium</taxon>
    </lineage>
</organism>
<dbReference type="OrthoDB" id="5588333at2759"/>
<dbReference type="EMBL" id="MBFS01000023">
    <property type="protein sequence ID" value="PVV05247.1"/>
    <property type="molecule type" value="Genomic_DNA"/>
</dbReference>
<dbReference type="AlphaFoldDB" id="A0A2T9ZL39"/>
<reference evidence="1 2" key="1">
    <citation type="journal article" date="2018" name="MBio">
        <title>Comparative Genomics Reveals the Core Gene Toolbox for the Fungus-Insect Symbiosis.</title>
        <authorList>
            <person name="Wang Y."/>
            <person name="Stata M."/>
            <person name="Wang W."/>
            <person name="Stajich J.E."/>
            <person name="White M.M."/>
            <person name="Moncalvo J.M."/>
        </authorList>
    </citation>
    <scope>NUCLEOTIDE SEQUENCE [LARGE SCALE GENOMIC DNA]</scope>
    <source>
        <strain evidence="1 2">SC-DP-2</strain>
    </source>
</reference>
<protein>
    <submittedName>
        <fullName evidence="1">Uncharacterized protein</fullName>
    </submittedName>
</protein>
<keyword evidence="2" id="KW-1185">Reference proteome</keyword>
<comment type="caution">
    <text evidence="1">The sequence shown here is derived from an EMBL/GenBank/DDBJ whole genome shotgun (WGS) entry which is preliminary data.</text>
</comment>
<sequence length="116" mass="13008">MLKISVFAIARYLISWEPEIEVEPIRIFVKPITHLCSTVDSITRYIKCLSELIKSPEGKPIPKARAIGATLASASGVHADKIVSHAFWSSYSIFDSYYQLSRCFDDNLTESILALN</sequence>
<gene>
    <name evidence="1" type="ORF">BB560_000236</name>
</gene>
<dbReference type="Proteomes" id="UP000245609">
    <property type="component" value="Unassembled WGS sequence"/>
</dbReference>
<dbReference type="STRING" id="133381.A0A2T9ZL39"/>
<evidence type="ECO:0000313" key="2">
    <source>
        <dbReference type="Proteomes" id="UP000245609"/>
    </source>
</evidence>
<accession>A0A2T9ZL39</accession>
<evidence type="ECO:0000313" key="1">
    <source>
        <dbReference type="EMBL" id="PVV05247.1"/>
    </source>
</evidence>
<proteinExistence type="predicted"/>